<protein>
    <submittedName>
        <fullName evidence="2">Uncharacterized protein</fullName>
    </submittedName>
</protein>
<dbReference type="Proteomes" id="UP000887565">
    <property type="component" value="Unplaced"/>
</dbReference>
<dbReference type="WBParaSite" id="nRc.2.0.1.t10620-RA">
    <property type="protein sequence ID" value="nRc.2.0.1.t10620-RA"/>
    <property type="gene ID" value="nRc.2.0.1.g10620"/>
</dbReference>
<dbReference type="AlphaFoldDB" id="A0A915I8X7"/>
<evidence type="ECO:0000313" key="1">
    <source>
        <dbReference type="Proteomes" id="UP000887565"/>
    </source>
</evidence>
<keyword evidence="1" id="KW-1185">Reference proteome</keyword>
<evidence type="ECO:0000313" key="2">
    <source>
        <dbReference type="WBParaSite" id="nRc.2.0.1.t10620-RA"/>
    </source>
</evidence>
<organism evidence="1 2">
    <name type="scientific">Romanomermis culicivorax</name>
    <name type="common">Nematode worm</name>
    <dbReference type="NCBI Taxonomy" id="13658"/>
    <lineage>
        <taxon>Eukaryota</taxon>
        <taxon>Metazoa</taxon>
        <taxon>Ecdysozoa</taxon>
        <taxon>Nematoda</taxon>
        <taxon>Enoplea</taxon>
        <taxon>Dorylaimia</taxon>
        <taxon>Mermithida</taxon>
        <taxon>Mermithoidea</taxon>
        <taxon>Mermithidae</taxon>
        <taxon>Romanomermis</taxon>
    </lineage>
</organism>
<reference evidence="2" key="1">
    <citation type="submission" date="2022-11" db="UniProtKB">
        <authorList>
            <consortium name="WormBaseParasite"/>
        </authorList>
    </citation>
    <scope>IDENTIFICATION</scope>
</reference>
<name>A0A915I8X7_ROMCU</name>
<sequence>MENNLRIFAFVGSKDERFSIDLLLLGYKSLKPKEISQMPLEQMLGNNLIDSDHSVELHSIPSNKDVFFFIKDTRKSFSLKNLMTTIGYIYPIEALDHFTQNEPIAKAGYMQGFVFKSIPDSYYTKLRESPLPMVSFNDGVLSICLPSVVEPNEFAMFNFGRKNQAAHRLLFGTKNEDLIIH</sequence>
<proteinExistence type="predicted"/>
<accession>A0A915I8X7</accession>